<dbReference type="AlphaFoldDB" id="A0A6L2QB43"/>
<sequence length="147" mass="17395">MLKRHDIRSTGSPSKMVFNFLRPVKDDLGLQTPAAYSIPWECGKVYIGQPSRSIETRVKEHRRHIRQAQQEKKAVAEYNINQDHLITFQEPKILANKSEYMDRLIREAIELDLHPNNINREDGLLLNKSWKPQIHLLRKNRRHTQDH</sequence>
<gene>
    <name evidence="1" type="ORF">Cfor_09803</name>
</gene>
<accession>A0A6L2QB43</accession>
<dbReference type="EMBL" id="BLKM01001619">
    <property type="protein sequence ID" value="GFG40215.1"/>
    <property type="molecule type" value="Genomic_DNA"/>
</dbReference>
<protein>
    <recommendedName>
        <fullName evidence="3">GIY-YIG domain-containing protein</fullName>
    </recommendedName>
</protein>
<proteinExistence type="predicted"/>
<dbReference type="InParanoid" id="A0A6L2QB43"/>
<dbReference type="Proteomes" id="UP000502823">
    <property type="component" value="Unassembled WGS sequence"/>
</dbReference>
<evidence type="ECO:0000313" key="1">
    <source>
        <dbReference type="EMBL" id="GFG40215.1"/>
    </source>
</evidence>
<keyword evidence="2" id="KW-1185">Reference proteome</keyword>
<evidence type="ECO:0008006" key="3">
    <source>
        <dbReference type="Google" id="ProtNLM"/>
    </source>
</evidence>
<organism evidence="1 2">
    <name type="scientific">Coptotermes formosanus</name>
    <name type="common">Formosan subterranean termite</name>
    <dbReference type="NCBI Taxonomy" id="36987"/>
    <lineage>
        <taxon>Eukaryota</taxon>
        <taxon>Metazoa</taxon>
        <taxon>Ecdysozoa</taxon>
        <taxon>Arthropoda</taxon>
        <taxon>Hexapoda</taxon>
        <taxon>Insecta</taxon>
        <taxon>Pterygota</taxon>
        <taxon>Neoptera</taxon>
        <taxon>Polyneoptera</taxon>
        <taxon>Dictyoptera</taxon>
        <taxon>Blattodea</taxon>
        <taxon>Blattoidea</taxon>
        <taxon>Termitoidae</taxon>
        <taxon>Rhinotermitidae</taxon>
        <taxon>Coptotermes</taxon>
    </lineage>
</organism>
<evidence type="ECO:0000313" key="2">
    <source>
        <dbReference type="Proteomes" id="UP000502823"/>
    </source>
</evidence>
<dbReference type="OrthoDB" id="6782675at2759"/>
<reference evidence="2" key="1">
    <citation type="submission" date="2020-01" db="EMBL/GenBank/DDBJ databases">
        <title>Draft genome sequence of the Termite Coptotermes fromosanus.</title>
        <authorList>
            <person name="Itakura S."/>
            <person name="Yosikawa Y."/>
            <person name="Umezawa K."/>
        </authorList>
    </citation>
    <scope>NUCLEOTIDE SEQUENCE [LARGE SCALE GENOMIC DNA]</scope>
</reference>
<name>A0A6L2QB43_COPFO</name>
<comment type="caution">
    <text evidence="1">The sequence shown here is derived from an EMBL/GenBank/DDBJ whole genome shotgun (WGS) entry which is preliminary data.</text>
</comment>